<organism evidence="3 4">
    <name type="scientific">Actinoplanes couchii</name>
    <dbReference type="NCBI Taxonomy" id="403638"/>
    <lineage>
        <taxon>Bacteria</taxon>
        <taxon>Bacillati</taxon>
        <taxon>Actinomycetota</taxon>
        <taxon>Actinomycetes</taxon>
        <taxon>Micromonosporales</taxon>
        <taxon>Micromonosporaceae</taxon>
        <taxon>Actinoplanes</taxon>
    </lineage>
</organism>
<evidence type="ECO:0000313" key="3">
    <source>
        <dbReference type="EMBL" id="GID56952.1"/>
    </source>
</evidence>
<reference evidence="3 4" key="1">
    <citation type="submission" date="2021-01" db="EMBL/GenBank/DDBJ databases">
        <title>Whole genome shotgun sequence of Actinoplanes couchii NBRC 106145.</title>
        <authorList>
            <person name="Komaki H."/>
            <person name="Tamura T."/>
        </authorList>
    </citation>
    <scope>NUCLEOTIDE SEQUENCE [LARGE SCALE GENOMIC DNA]</scope>
    <source>
        <strain evidence="3 4">NBRC 106145</strain>
    </source>
</reference>
<feature type="signal peptide" evidence="1">
    <location>
        <begin position="1"/>
        <end position="32"/>
    </location>
</feature>
<protein>
    <recommendedName>
        <fullName evidence="2">BP74 N-terminal domain-containing protein</fullName>
    </recommendedName>
</protein>
<dbReference type="InterPro" id="IPR053344">
    <property type="entry name" value="cAMP-inducible_BP74-like"/>
</dbReference>
<dbReference type="Proteomes" id="UP000612282">
    <property type="component" value="Unassembled WGS sequence"/>
</dbReference>
<comment type="caution">
    <text evidence="3">The sequence shown here is derived from an EMBL/GenBank/DDBJ whole genome shotgun (WGS) entry which is preliminary data.</text>
</comment>
<accession>A0ABQ3XEL6</accession>
<keyword evidence="4" id="KW-1185">Reference proteome</keyword>
<dbReference type="PANTHER" id="PTHR35883">
    <property type="entry name" value="CYCLIC AMP-INDUCIBLE PROTEIN BP74-RELATED"/>
    <property type="match status" value="1"/>
</dbReference>
<keyword evidence="1" id="KW-0732">Signal</keyword>
<evidence type="ECO:0000259" key="2">
    <source>
        <dbReference type="Pfam" id="PF23621"/>
    </source>
</evidence>
<gene>
    <name evidence="3" type="ORF">Aco03nite_053560</name>
</gene>
<name>A0ABQ3XEL6_9ACTN</name>
<evidence type="ECO:0000256" key="1">
    <source>
        <dbReference type="SAM" id="SignalP"/>
    </source>
</evidence>
<dbReference type="InterPro" id="IPR056422">
    <property type="entry name" value="BP74_N"/>
</dbReference>
<dbReference type="PANTHER" id="PTHR35883:SF1">
    <property type="entry name" value="CALMODULIN-BINDING PROTEIN CAM-BP15-RELATED"/>
    <property type="match status" value="1"/>
</dbReference>
<sequence length="146" mass="16584">MQTLRSRIGRVVTAAALAVAGGMLAVPVAAQAEESALFEFTDQQQRDTFVIKLTNPDRIAEARRILSGEEQRRTHVMGRFIKRPADYNPRWGFQYDPDTIQFFEVAIEVCDSSIQYLEDHLDEAGGAFLPGYFWCPWASKLTREIK</sequence>
<dbReference type="EMBL" id="BOMG01000064">
    <property type="protein sequence ID" value="GID56952.1"/>
    <property type="molecule type" value="Genomic_DNA"/>
</dbReference>
<dbReference type="RefSeq" id="WP_203799027.1">
    <property type="nucleotide sequence ID" value="NZ_BAAAQE010000094.1"/>
</dbReference>
<dbReference type="Pfam" id="PF23621">
    <property type="entry name" value="BP74_N"/>
    <property type="match status" value="1"/>
</dbReference>
<proteinExistence type="predicted"/>
<feature type="chain" id="PRO_5045197683" description="BP74 N-terminal domain-containing protein" evidence="1">
    <location>
        <begin position="33"/>
        <end position="146"/>
    </location>
</feature>
<feature type="domain" description="BP74 N-terminal" evidence="2">
    <location>
        <begin position="35"/>
        <end position="146"/>
    </location>
</feature>
<evidence type="ECO:0000313" key="4">
    <source>
        <dbReference type="Proteomes" id="UP000612282"/>
    </source>
</evidence>